<dbReference type="EMBL" id="AKWM02000047">
    <property type="protein sequence ID" value="EKR99696.1"/>
    <property type="molecule type" value="Genomic_DNA"/>
</dbReference>
<comment type="caution">
    <text evidence="2">The sequence shown here is derived from an EMBL/GenBank/DDBJ whole genome shotgun (WGS) entry which is preliminary data.</text>
</comment>
<keyword evidence="1" id="KW-1133">Transmembrane helix</keyword>
<evidence type="ECO:0000313" key="3">
    <source>
        <dbReference type="Proteomes" id="UP000001343"/>
    </source>
</evidence>
<evidence type="ECO:0000256" key="1">
    <source>
        <dbReference type="SAM" id="Phobius"/>
    </source>
</evidence>
<evidence type="ECO:0000313" key="2">
    <source>
        <dbReference type="EMBL" id="EKR99696.1"/>
    </source>
</evidence>
<reference evidence="2 3" key="1">
    <citation type="journal article" date="2014" name="Int. J. Syst. Evol. Microbiol.">
        <title>Leptospira mayottensis sp. nov., a pathogenic species of the genus Leptospira isolated from humans.</title>
        <authorList>
            <person name="Bourhy P."/>
            <person name="Collet L."/>
            <person name="Brisse S."/>
            <person name="Picardeau M."/>
        </authorList>
    </citation>
    <scope>NUCLEOTIDE SEQUENCE [LARGE SCALE GENOMIC DNA]</scope>
    <source>
        <strain evidence="2 3">200901122</strain>
    </source>
</reference>
<protein>
    <submittedName>
        <fullName evidence="2">Uncharacterized protein</fullName>
    </submittedName>
</protein>
<dbReference type="AlphaFoldDB" id="A0AA87MMB7"/>
<sequence length="41" mass="4665">MLKDDWFSGFPTGADTFSLLTIIFIPIAKLSVRKVVNEHTR</sequence>
<keyword evidence="1" id="KW-0812">Transmembrane</keyword>
<feature type="transmembrane region" description="Helical" evidence="1">
    <location>
        <begin position="12"/>
        <end position="32"/>
    </location>
</feature>
<organism evidence="2 3">
    <name type="scientific">Leptospira mayottensis 200901122</name>
    <dbReference type="NCBI Taxonomy" id="1193010"/>
    <lineage>
        <taxon>Bacteria</taxon>
        <taxon>Pseudomonadati</taxon>
        <taxon>Spirochaetota</taxon>
        <taxon>Spirochaetia</taxon>
        <taxon>Leptospirales</taxon>
        <taxon>Leptospiraceae</taxon>
        <taxon>Leptospira</taxon>
    </lineage>
</organism>
<keyword evidence="1" id="KW-0472">Membrane</keyword>
<gene>
    <name evidence="2" type="ORF">LEP1GSC125_3194</name>
</gene>
<name>A0AA87MMB7_9LEPT</name>
<accession>A0AA87MMB7</accession>
<dbReference type="Proteomes" id="UP000001343">
    <property type="component" value="Unassembled WGS sequence"/>
</dbReference>
<proteinExistence type="predicted"/>